<dbReference type="InterPro" id="IPR001322">
    <property type="entry name" value="Lamin_tail_dom"/>
</dbReference>
<accession>A0A7W7PU49</accession>
<feature type="region of interest" description="Disordered" evidence="1">
    <location>
        <begin position="80"/>
        <end position="116"/>
    </location>
</feature>
<reference evidence="3 4" key="1">
    <citation type="submission" date="2020-08" db="EMBL/GenBank/DDBJ databases">
        <title>Genomic Encyclopedia of Type Strains, Phase III (KMG-III): the genomes of soil and plant-associated and newly described type strains.</title>
        <authorList>
            <person name="Whitman W."/>
        </authorList>
    </citation>
    <scope>NUCLEOTIDE SEQUENCE [LARGE SCALE GENOMIC DNA]</scope>
    <source>
        <strain evidence="3 4">CECT 3273</strain>
    </source>
</reference>
<organism evidence="3 4">
    <name type="scientific">Streptomyces griseomycini</name>
    <dbReference type="NCBI Taxonomy" id="66895"/>
    <lineage>
        <taxon>Bacteria</taxon>
        <taxon>Bacillati</taxon>
        <taxon>Actinomycetota</taxon>
        <taxon>Actinomycetes</taxon>
        <taxon>Kitasatosporales</taxon>
        <taxon>Streptomycetaceae</taxon>
        <taxon>Streptomyces</taxon>
    </lineage>
</organism>
<comment type="caution">
    <text evidence="3">The sequence shown here is derived from an EMBL/GenBank/DDBJ whole genome shotgun (WGS) entry which is preliminary data.</text>
</comment>
<evidence type="ECO:0000259" key="2">
    <source>
        <dbReference type="Pfam" id="PF00932"/>
    </source>
</evidence>
<dbReference type="Pfam" id="PF00932">
    <property type="entry name" value="LTD"/>
    <property type="match status" value="1"/>
</dbReference>
<dbReference type="Gene3D" id="2.60.40.1260">
    <property type="entry name" value="Lamin Tail domain"/>
    <property type="match status" value="1"/>
</dbReference>
<dbReference type="InterPro" id="IPR036415">
    <property type="entry name" value="Lamin_tail_dom_sf"/>
</dbReference>
<name>A0A7W7PU49_9ACTN</name>
<proteinExistence type="predicted"/>
<dbReference type="AlphaFoldDB" id="A0A7W7PU49"/>
<evidence type="ECO:0000313" key="4">
    <source>
        <dbReference type="Proteomes" id="UP000579523"/>
    </source>
</evidence>
<evidence type="ECO:0000256" key="1">
    <source>
        <dbReference type="SAM" id="MobiDB-lite"/>
    </source>
</evidence>
<dbReference type="Proteomes" id="UP000579523">
    <property type="component" value="Unassembled WGS sequence"/>
</dbReference>
<evidence type="ECO:0000313" key="3">
    <source>
        <dbReference type="EMBL" id="MBB4901327.1"/>
    </source>
</evidence>
<dbReference type="EMBL" id="JACHJI010000010">
    <property type="protein sequence ID" value="MBB4901327.1"/>
    <property type="molecule type" value="Genomic_DNA"/>
</dbReference>
<keyword evidence="4" id="KW-1185">Reference proteome</keyword>
<gene>
    <name evidence="3" type="ORF">FHS37_005414</name>
</gene>
<feature type="domain" description="LTD" evidence="2">
    <location>
        <begin position="13"/>
        <end position="95"/>
    </location>
</feature>
<dbReference type="RefSeq" id="WP_184825722.1">
    <property type="nucleotide sequence ID" value="NZ_BMTK01000008.1"/>
</dbReference>
<sequence length="116" mass="12323">MLRGQRPHLGDLTIKNHSSSTTVGLEGYVVTDAAGNGSASAASHLLRPGDHVKLRGGNGTDSDKDNVVYRDTCTFPWNDDKDTTHLCKPTGSRADVPSSARSGSGPDRNGYVSFHK</sequence>
<protein>
    <recommendedName>
        <fullName evidence="2">LTD domain-containing protein</fullName>
    </recommendedName>
</protein>
<dbReference type="SUPFAM" id="SSF74853">
    <property type="entry name" value="Lamin A/C globular tail domain"/>
    <property type="match status" value="1"/>
</dbReference>